<evidence type="ECO:0000256" key="1">
    <source>
        <dbReference type="SAM" id="MobiDB-lite"/>
    </source>
</evidence>
<comment type="caution">
    <text evidence="2">The sequence shown here is derived from an EMBL/GenBank/DDBJ whole genome shotgun (WGS) entry which is preliminary data.</text>
</comment>
<protein>
    <submittedName>
        <fullName evidence="2">Uncharacterized protein</fullName>
    </submittedName>
</protein>
<dbReference type="KEGG" id="sapo:SAPIO_CDS4607"/>
<evidence type="ECO:0000313" key="3">
    <source>
        <dbReference type="Proteomes" id="UP000028545"/>
    </source>
</evidence>
<name>A0A084G7W7_PSEDA</name>
<dbReference type="AlphaFoldDB" id="A0A084G7W7"/>
<dbReference type="Pfam" id="PF11937">
    <property type="entry name" value="DUF3455"/>
    <property type="match status" value="1"/>
</dbReference>
<reference evidence="2 3" key="1">
    <citation type="journal article" date="2014" name="Genome Announc.">
        <title>Draft genome sequence of the pathogenic fungus Scedosporium apiospermum.</title>
        <authorList>
            <person name="Vandeputte P."/>
            <person name="Ghamrawi S."/>
            <person name="Rechenmann M."/>
            <person name="Iltis A."/>
            <person name="Giraud S."/>
            <person name="Fleury M."/>
            <person name="Thornton C."/>
            <person name="Delhaes L."/>
            <person name="Meyer W."/>
            <person name="Papon N."/>
            <person name="Bouchara J.P."/>
        </authorList>
    </citation>
    <scope>NUCLEOTIDE SEQUENCE [LARGE SCALE GENOMIC DNA]</scope>
    <source>
        <strain evidence="2 3">IHEM 14462</strain>
    </source>
</reference>
<accession>A0A084G7W7</accession>
<organism evidence="2 3">
    <name type="scientific">Pseudallescheria apiosperma</name>
    <name type="common">Scedosporium apiospermum</name>
    <dbReference type="NCBI Taxonomy" id="563466"/>
    <lineage>
        <taxon>Eukaryota</taxon>
        <taxon>Fungi</taxon>
        <taxon>Dikarya</taxon>
        <taxon>Ascomycota</taxon>
        <taxon>Pezizomycotina</taxon>
        <taxon>Sordariomycetes</taxon>
        <taxon>Hypocreomycetidae</taxon>
        <taxon>Microascales</taxon>
        <taxon>Microascaceae</taxon>
        <taxon>Scedosporium</taxon>
    </lineage>
</organism>
<dbReference type="EMBL" id="JOWA01000093">
    <property type="protein sequence ID" value="KEZ43429.1"/>
    <property type="molecule type" value="Genomic_DNA"/>
</dbReference>
<sequence length="208" mass="22211">MLQMSQDMSVTQASDISEIAMPRQSATPLPPPGSGLNLKRIAIGRGTQNYTCDPMNTTAVPAAVGAKATLFDATRFAVACPQLLDSLSGVALGFLRADEIPTSPAVLGLHIFLDRETPFFALETPFTHLGKVLCAGDSSTPAPKDAPKGFNGEPAVAWLKLRAKNGTTGNIREVYRLQTAGGSALETRKGMSATFERQYAAQYWFYGL</sequence>
<keyword evidence="3" id="KW-1185">Reference proteome</keyword>
<dbReference type="OMA" id="YGRVECA"/>
<dbReference type="Proteomes" id="UP000028545">
    <property type="component" value="Unassembled WGS sequence"/>
</dbReference>
<dbReference type="GeneID" id="27723679"/>
<dbReference type="PANTHER" id="PTHR35567:SF1">
    <property type="entry name" value="CONSERVED FUNGAL PROTEIN (AFU_ORTHOLOGUE AFUA_1G14230)"/>
    <property type="match status" value="1"/>
</dbReference>
<dbReference type="InterPro" id="IPR021851">
    <property type="entry name" value="DUF3455"/>
</dbReference>
<dbReference type="RefSeq" id="XP_016643228.1">
    <property type="nucleotide sequence ID" value="XM_016787119.1"/>
</dbReference>
<gene>
    <name evidence="2" type="ORF">SAPIO_CDS4607</name>
</gene>
<dbReference type="VEuPathDB" id="FungiDB:SAPIO_CDS4607"/>
<proteinExistence type="predicted"/>
<evidence type="ECO:0000313" key="2">
    <source>
        <dbReference type="EMBL" id="KEZ43429.1"/>
    </source>
</evidence>
<feature type="region of interest" description="Disordered" evidence="1">
    <location>
        <begin position="13"/>
        <end position="36"/>
    </location>
</feature>
<dbReference type="OrthoDB" id="1859733at2759"/>
<dbReference type="PANTHER" id="PTHR35567">
    <property type="entry name" value="MALATE DEHYDROGENASE (AFU_ORTHOLOGUE AFUA_2G13800)"/>
    <property type="match status" value="1"/>
</dbReference>
<dbReference type="HOGENOM" id="CLU_067863_0_1_1"/>